<dbReference type="Proteomes" id="UP000199087">
    <property type="component" value="Unassembled WGS sequence"/>
</dbReference>
<organism evidence="1 2">
    <name type="scientific">Neobacillus massiliamazoniensis</name>
    <dbReference type="NCBI Taxonomy" id="1499688"/>
    <lineage>
        <taxon>Bacteria</taxon>
        <taxon>Bacillati</taxon>
        <taxon>Bacillota</taxon>
        <taxon>Bacilli</taxon>
        <taxon>Bacillales</taxon>
        <taxon>Bacillaceae</taxon>
        <taxon>Neobacillus</taxon>
    </lineage>
</organism>
<dbReference type="AlphaFoldDB" id="A0A0U1NYL9"/>
<dbReference type="STRING" id="1499688.BN000_03064"/>
<evidence type="ECO:0000313" key="2">
    <source>
        <dbReference type="Proteomes" id="UP000199087"/>
    </source>
</evidence>
<keyword evidence="2" id="KW-1185">Reference proteome</keyword>
<dbReference type="EMBL" id="CVRB01000003">
    <property type="protein sequence ID" value="CRK83106.1"/>
    <property type="molecule type" value="Genomic_DNA"/>
</dbReference>
<protein>
    <submittedName>
        <fullName evidence="1">Transcriptional regulator, AsnC family</fullName>
    </submittedName>
</protein>
<evidence type="ECO:0000313" key="1">
    <source>
        <dbReference type="EMBL" id="CRK83106.1"/>
    </source>
</evidence>
<reference evidence="2" key="1">
    <citation type="submission" date="2015-05" db="EMBL/GenBank/DDBJ databases">
        <authorList>
            <person name="Urmite Genomes"/>
        </authorList>
    </citation>
    <scope>NUCLEOTIDE SEQUENCE [LARGE SCALE GENOMIC DNA]</scope>
    <source>
        <strain evidence="2">LF1</strain>
    </source>
</reference>
<gene>
    <name evidence="1" type="ORF">BN000_03064</name>
</gene>
<sequence>MMTVFSSPFFLVFNMLYGRIIEEGVRPSIKELTSKGKLKELIYILERIGIRKLNRLGISRIQTNLSLREVKYSAVLPLSKCVLK</sequence>
<name>A0A0U1NYL9_9BACI</name>
<accession>A0A0U1NYL9</accession>
<proteinExistence type="predicted"/>